<protein>
    <recommendedName>
        <fullName evidence="1">Transcriptional regulator-like domain-containing protein</fullName>
    </recommendedName>
</protein>
<keyword evidence="3" id="KW-1185">Reference proteome</keyword>
<proteinExistence type="predicted"/>
<name>A0A3A5KK88_9HYPH</name>
<dbReference type="RefSeq" id="WP_120017565.1">
    <property type="nucleotide sequence ID" value="NZ_QZWZ01000030.1"/>
</dbReference>
<evidence type="ECO:0000259" key="1">
    <source>
        <dbReference type="Pfam" id="PF20109"/>
    </source>
</evidence>
<comment type="caution">
    <text evidence="2">The sequence shown here is derived from an EMBL/GenBank/DDBJ whole genome shotgun (WGS) entry which is preliminary data.</text>
</comment>
<sequence>MRSVEDTGADWPDWWDDRAYQHTFRLTRREWAWEFLRRNPAFRNDLAKALEGAEWLGSPMSLDIIASRVDLTRWGVLFRGLLAA</sequence>
<dbReference type="EMBL" id="QZWZ01000030">
    <property type="protein sequence ID" value="RJT31467.1"/>
    <property type="molecule type" value="Genomic_DNA"/>
</dbReference>
<organism evidence="2 3">
    <name type="scientific">Mesorhizobium waimense</name>
    <dbReference type="NCBI Taxonomy" id="1300307"/>
    <lineage>
        <taxon>Bacteria</taxon>
        <taxon>Pseudomonadati</taxon>
        <taxon>Pseudomonadota</taxon>
        <taxon>Alphaproteobacteria</taxon>
        <taxon>Hyphomicrobiales</taxon>
        <taxon>Phyllobacteriaceae</taxon>
        <taxon>Mesorhizobium</taxon>
    </lineage>
</organism>
<evidence type="ECO:0000313" key="3">
    <source>
        <dbReference type="Proteomes" id="UP000272706"/>
    </source>
</evidence>
<dbReference type="Pfam" id="PF20109">
    <property type="entry name" value="Trans_reg_dom"/>
    <property type="match status" value="1"/>
</dbReference>
<feature type="domain" description="Transcriptional regulator-like" evidence="1">
    <location>
        <begin position="13"/>
        <end position="79"/>
    </location>
</feature>
<evidence type="ECO:0000313" key="2">
    <source>
        <dbReference type="EMBL" id="RJT31467.1"/>
    </source>
</evidence>
<reference evidence="2 3" key="1">
    <citation type="submission" date="2018-09" db="EMBL/GenBank/DDBJ databases">
        <title>Mesorhizobium carmichaelinearum sp. nov. isolated from Carmichaelinea spp. root nodules in New Zealand.</title>
        <authorList>
            <person name="De Meyer S.E."/>
        </authorList>
    </citation>
    <scope>NUCLEOTIDE SEQUENCE [LARGE SCALE GENOMIC DNA]</scope>
    <source>
        <strain evidence="2 3">ICMP19557</strain>
    </source>
</reference>
<dbReference type="InterPro" id="IPR045465">
    <property type="entry name" value="Trans_reg_dom"/>
</dbReference>
<dbReference type="Proteomes" id="UP000272706">
    <property type="component" value="Unassembled WGS sequence"/>
</dbReference>
<dbReference type="OrthoDB" id="8654520at2"/>
<accession>A0A3A5KK88</accession>
<dbReference type="AlphaFoldDB" id="A0A3A5KK88"/>
<gene>
    <name evidence="2" type="ORF">D3227_28445</name>
</gene>